<keyword evidence="4" id="KW-1185">Reference proteome</keyword>
<feature type="transmembrane region" description="Helical" evidence="2">
    <location>
        <begin position="563"/>
        <end position="583"/>
    </location>
</feature>
<dbReference type="AlphaFoldDB" id="A0A6A6UKB7"/>
<feature type="region of interest" description="Disordered" evidence="1">
    <location>
        <begin position="648"/>
        <end position="676"/>
    </location>
</feature>
<feature type="transmembrane region" description="Helical" evidence="2">
    <location>
        <begin position="44"/>
        <end position="65"/>
    </location>
</feature>
<evidence type="ECO:0000313" key="4">
    <source>
        <dbReference type="Proteomes" id="UP000799302"/>
    </source>
</evidence>
<evidence type="ECO:0000256" key="2">
    <source>
        <dbReference type="SAM" id="Phobius"/>
    </source>
</evidence>
<gene>
    <name evidence="3" type="ORF">BT63DRAFT_422430</name>
</gene>
<proteinExistence type="predicted"/>
<protein>
    <submittedName>
        <fullName evidence="3">Uncharacterized protein</fullName>
    </submittedName>
</protein>
<feature type="transmembrane region" description="Helical" evidence="2">
    <location>
        <begin position="118"/>
        <end position="142"/>
    </location>
</feature>
<evidence type="ECO:0000256" key="1">
    <source>
        <dbReference type="SAM" id="MobiDB-lite"/>
    </source>
</evidence>
<reference evidence="3" key="1">
    <citation type="journal article" date="2020" name="Stud. Mycol.">
        <title>101 Dothideomycetes genomes: a test case for predicting lifestyles and emergence of pathogens.</title>
        <authorList>
            <person name="Haridas S."/>
            <person name="Albert R."/>
            <person name="Binder M."/>
            <person name="Bloem J."/>
            <person name="Labutti K."/>
            <person name="Salamov A."/>
            <person name="Andreopoulos B."/>
            <person name="Baker S."/>
            <person name="Barry K."/>
            <person name="Bills G."/>
            <person name="Bluhm B."/>
            <person name="Cannon C."/>
            <person name="Castanera R."/>
            <person name="Culley D."/>
            <person name="Daum C."/>
            <person name="Ezra D."/>
            <person name="Gonzalez J."/>
            <person name="Henrissat B."/>
            <person name="Kuo A."/>
            <person name="Liang C."/>
            <person name="Lipzen A."/>
            <person name="Lutzoni F."/>
            <person name="Magnuson J."/>
            <person name="Mondo S."/>
            <person name="Nolan M."/>
            <person name="Ohm R."/>
            <person name="Pangilinan J."/>
            <person name="Park H.-J."/>
            <person name="Ramirez L."/>
            <person name="Alfaro M."/>
            <person name="Sun H."/>
            <person name="Tritt A."/>
            <person name="Yoshinaga Y."/>
            <person name="Zwiers L.-H."/>
            <person name="Turgeon B."/>
            <person name="Goodwin S."/>
            <person name="Spatafora J."/>
            <person name="Crous P."/>
            <person name="Grigoriev I."/>
        </authorList>
    </citation>
    <scope>NUCLEOTIDE SEQUENCE</scope>
    <source>
        <strain evidence="3">CBS 115976</strain>
    </source>
</reference>
<keyword evidence="2" id="KW-0812">Transmembrane</keyword>
<dbReference type="Proteomes" id="UP000799302">
    <property type="component" value="Unassembled WGS sequence"/>
</dbReference>
<name>A0A6A6UKB7_9PEZI</name>
<keyword evidence="2" id="KW-0472">Membrane</keyword>
<sequence length="676" mass="74716">MGLTDVLPWLGTPFYVGAWTNWDHGAVMGRTITMPNDAARFLQSFMTAFVVLVGLKSWGMVRYLFHQGSSTQEQMDGLHHQRQAIFRASASPKSTLLHVLKLSWKWRHNADGSIRRQLFFTFFSIIYILIWIGLTHATAALFDTKNMVDVLIRPGVCGFTNPSYYPNSTNNANYTTWLANERSIYQSAESMVVSCYSHKLGIDASASDSCGVYGLPTLPTTITQGDVVCPFSNATMCRDGNTGVFHMETGLLNSHYDLYINAPTANRVDYRKFSTCSRVSQDGFVINHPGDGSSDAFDSNANTNYTDFFYTASSSDPTFSAIDHANVLDLDLQPYYFLYNESSYYPNSPNGTNVWQPIPGLVNSEADMHVFAIQNNAYYSGPSTDLLFGTNDTLCSPADGIFCSPEFNVLSCTEQHQFCLPGGLNCTPIRGLWDLFDAQSFDQFNDAQQNTIILIVLAALQAPFGDMLNIYGADALLARSALATASLASSRALPGDQTQREMHNLFLVTLARLQRNIVNRPVVDDQFKDLLVEQHLGQDVVDALSGFCSTQKIAVTGFTATNLLALVLTLLGGVLIVAGSSLLPKVIGLAERKSDKWEAKNEEWEAGELLNLQRVAYETKGEGNWTDLKGIPVTAKGDKFQFLERPGKRKSTMEMHVGETSKDGTKTEYREVRDGA</sequence>
<dbReference type="EMBL" id="MU004232">
    <property type="protein sequence ID" value="KAF2671913.1"/>
    <property type="molecule type" value="Genomic_DNA"/>
</dbReference>
<organism evidence="3 4">
    <name type="scientific">Microthyrium microscopicum</name>
    <dbReference type="NCBI Taxonomy" id="703497"/>
    <lineage>
        <taxon>Eukaryota</taxon>
        <taxon>Fungi</taxon>
        <taxon>Dikarya</taxon>
        <taxon>Ascomycota</taxon>
        <taxon>Pezizomycotina</taxon>
        <taxon>Dothideomycetes</taxon>
        <taxon>Dothideomycetes incertae sedis</taxon>
        <taxon>Microthyriales</taxon>
        <taxon>Microthyriaceae</taxon>
        <taxon>Microthyrium</taxon>
    </lineage>
</organism>
<evidence type="ECO:0000313" key="3">
    <source>
        <dbReference type="EMBL" id="KAF2671913.1"/>
    </source>
</evidence>
<accession>A0A6A6UKB7</accession>
<dbReference type="OrthoDB" id="3540210at2759"/>
<keyword evidence="2" id="KW-1133">Transmembrane helix</keyword>